<dbReference type="Proteomes" id="UP000247565">
    <property type="component" value="Unassembled WGS sequence"/>
</dbReference>
<keyword evidence="4" id="KW-0808">Transferase</keyword>
<dbReference type="Gene3D" id="2.115.10.20">
    <property type="entry name" value="Glycosyl hydrolase domain, family 43"/>
    <property type="match status" value="1"/>
</dbReference>
<dbReference type="GO" id="GO:0045493">
    <property type="term" value="P:xylan catabolic process"/>
    <property type="evidence" value="ECO:0007669"/>
    <property type="project" value="UniProtKB-KW"/>
</dbReference>
<keyword evidence="5" id="KW-1185">Reference proteome</keyword>
<gene>
    <name evidence="4" type="ORF">DK869_05585</name>
</gene>
<protein>
    <submittedName>
        <fullName evidence="4">Formyl transferase</fullName>
    </submittedName>
</protein>
<dbReference type="OrthoDB" id="3771157at2"/>
<dbReference type="EMBL" id="QGLT01000003">
    <property type="protein sequence ID" value="PXZ00110.1"/>
    <property type="molecule type" value="Genomic_DNA"/>
</dbReference>
<sequence length="296" mass="33998">MSIFETDIWRIGIVKAPVEDVIACDICDIHWIKEEDTFKFLADPFGLYRDNKLYVFAEAYDYRDRHGRIEVLILDQQLSLIDRKIVLEKPWHLSYPMLIEDQGLVYMLPEAYKSGETSLYKAVEFPFHWEKVSSFSFPEVAIDPTVLFYNDLWWMFYTPVREGLSRQSVLSVAWSESLAGTWHSHSLNPVRISPSSARPGGNAVITSQGIILPTQDCSLTYGGGLTFLNIIELTPDQFEARITGQFNKGSIFGEYNQGVHTLSKAGPYSLIDGKKILRQPVRRFLIDRRYQIHGTF</sequence>
<accession>A0A318N0S5</accession>
<comment type="caution">
    <text evidence="4">The sequence shown here is derived from an EMBL/GenBank/DDBJ whole genome shotgun (WGS) entry which is preliminary data.</text>
</comment>
<evidence type="ECO:0000259" key="3">
    <source>
        <dbReference type="Pfam" id="PF24793"/>
    </source>
</evidence>
<dbReference type="SUPFAM" id="SSF75005">
    <property type="entry name" value="Arabinanase/levansucrase/invertase"/>
    <property type="match status" value="1"/>
</dbReference>
<proteinExistence type="predicted"/>
<dbReference type="Pfam" id="PF24793">
    <property type="entry name" value="GINT1_N"/>
    <property type="match status" value="1"/>
</dbReference>
<keyword evidence="1" id="KW-0858">Xylan degradation</keyword>
<reference evidence="4 5" key="1">
    <citation type="submission" date="2018-05" db="EMBL/GenBank/DDBJ databases">
        <title>Reference genomes for bee gut microbiota database.</title>
        <authorList>
            <person name="Ellegaard K.M."/>
        </authorList>
    </citation>
    <scope>NUCLEOTIDE SEQUENCE [LARGE SCALE GENOMIC DNA]</scope>
    <source>
        <strain evidence="4 5">ESL0284</strain>
    </source>
</reference>
<dbReference type="InterPro" id="IPR052176">
    <property type="entry name" value="Glycosyl_Hydrlase_43_Enz"/>
</dbReference>
<dbReference type="InterPro" id="IPR056442">
    <property type="entry name" value="GINT1_N"/>
</dbReference>
<evidence type="ECO:0000256" key="2">
    <source>
        <dbReference type="ARBA" id="ARBA00023277"/>
    </source>
</evidence>
<evidence type="ECO:0000313" key="5">
    <source>
        <dbReference type="Proteomes" id="UP000247565"/>
    </source>
</evidence>
<keyword evidence="1" id="KW-0624">Polysaccharide degradation</keyword>
<dbReference type="GO" id="GO:0016740">
    <property type="term" value="F:transferase activity"/>
    <property type="evidence" value="ECO:0007669"/>
    <property type="project" value="UniProtKB-KW"/>
</dbReference>
<evidence type="ECO:0000313" key="4">
    <source>
        <dbReference type="EMBL" id="PXZ00110.1"/>
    </source>
</evidence>
<organism evidence="4 5">
    <name type="scientific">Commensalibacter melissae</name>
    <dbReference type="NCBI Taxonomy" id="2070537"/>
    <lineage>
        <taxon>Bacteria</taxon>
        <taxon>Pseudomonadati</taxon>
        <taxon>Pseudomonadota</taxon>
        <taxon>Alphaproteobacteria</taxon>
        <taxon>Acetobacterales</taxon>
        <taxon>Acetobacteraceae</taxon>
    </lineage>
</organism>
<dbReference type="AlphaFoldDB" id="A0A318N0S5"/>
<feature type="domain" description="Glucosamine inositolphosphorylceramide transferase 1 N-terminal" evidence="3">
    <location>
        <begin position="35"/>
        <end position="239"/>
    </location>
</feature>
<dbReference type="RefSeq" id="WP_110439033.1">
    <property type="nucleotide sequence ID" value="NZ_CP046393.1"/>
</dbReference>
<keyword evidence="2" id="KW-0119">Carbohydrate metabolism</keyword>
<dbReference type="PANTHER" id="PTHR43772:SF2">
    <property type="entry name" value="PUTATIVE (AFU_ORTHOLOGUE AFUA_2G04480)-RELATED"/>
    <property type="match status" value="1"/>
</dbReference>
<name>A0A318N0S5_9PROT</name>
<dbReference type="PANTHER" id="PTHR43772">
    <property type="entry name" value="ENDO-1,4-BETA-XYLANASE"/>
    <property type="match status" value="1"/>
</dbReference>
<evidence type="ECO:0000256" key="1">
    <source>
        <dbReference type="ARBA" id="ARBA00022651"/>
    </source>
</evidence>
<dbReference type="InterPro" id="IPR023296">
    <property type="entry name" value="Glyco_hydro_beta-prop_sf"/>
</dbReference>